<evidence type="ECO:0008006" key="4">
    <source>
        <dbReference type="Google" id="ProtNLM"/>
    </source>
</evidence>
<dbReference type="Gene3D" id="1.10.12.10">
    <property type="entry name" value="Lyase 2-enoyl-coa Hydratase, Chain A, domain 2"/>
    <property type="match status" value="1"/>
</dbReference>
<dbReference type="GO" id="GO:0003824">
    <property type="term" value="F:catalytic activity"/>
    <property type="evidence" value="ECO:0007669"/>
    <property type="project" value="UniProtKB-ARBA"/>
</dbReference>
<comment type="caution">
    <text evidence="2">The sequence shown here is derived from an EMBL/GenBank/DDBJ whole genome shotgun (WGS) entry which is preliminary data.</text>
</comment>
<dbReference type="InterPro" id="IPR001753">
    <property type="entry name" value="Enoyl-CoA_hydra/iso"/>
</dbReference>
<dbReference type="InterPro" id="IPR029045">
    <property type="entry name" value="ClpP/crotonase-like_dom_sf"/>
</dbReference>
<proteinExistence type="inferred from homology"/>
<dbReference type="EMBL" id="MUMY01000020">
    <property type="protein sequence ID" value="ONM46823.1"/>
    <property type="molecule type" value="Genomic_DNA"/>
</dbReference>
<evidence type="ECO:0000313" key="2">
    <source>
        <dbReference type="EMBL" id="ONM46823.1"/>
    </source>
</evidence>
<dbReference type="CDD" id="cd06558">
    <property type="entry name" value="crotonase-like"/>
    <property type="match status" value="1"/>
</dbReference>
<protein>
    <recommendedName>
        <fullName evidence="4">Enoyl-CoA hydratase</fullName>
    </recommendedName>
</protein>
<reference evidence="2 3" key="1">
    <citation type="journal article" date="2016" name="Antonie Van Leeuwenhoek">
        <title>Nocardia donostiensis sp. nov., isolated from human respiratory specimens.</title>
        <authorList>
            <person name="Ercibengoa M."/>
            <person name="Bell M."/>
            <person name="Marimon J.M."/>
            <person name="Humrighouse B."/>
            <person name="Klenk H.P."/>
            <person name="Potter G."/>
            <person name="Perez-Trallero E."/>
        </authorList>
    </citation>
    <scope>NUCLEOTIDE SEQUENCE [LARGE SCALE GENOMIC DNA]</scope>
    <source>
        <strain evidence="2 3">X1655</strain>
    </source>
</reference>
<gene>
    <name evidence="2" type="ORF">B0T46_21115</name>
</gene>
<evidence type="ECO:0000256" key="1">
    <source>
        <dbReference type="ARBA" id="ARBA00005254"/>
    </source>
</evidence>
<keyword evidence="3" id="KW-1185">Reference proteome</keyword>
<dbReference type="Pfam" id="PF00378">
    <property type="entry name" value="ECH_1"/>
    <property type="match status" value="1"/>
</dbReference>
<name>A0A1W0BAX8_9NOCA</name>
<sequence>MLRSRDGAVLILTINRPSKRNALDDHARRELAGQLEAARADHGIRAIVLSGSGGFFCAGADIGAMARQPDAAQARMTMLTRLARAIVHCPKPVIAAVEGGASGLGLSLAAACDHVIAAENARFTASFGRLGLVGDTGLFWSLAGRLGPARARQFLLFGESVAAPEAADIGIVNETVGPGDAQRIALARAERLAEASAPMLAATKRILANPRQDLDSLLAAEADAQIALLTSSDFEEGRRAFFERRNPVFIDHPPP</sequence>
<accession>A0A1W0BAX8</accession>
<organism evidence="2 3">
    <name type="scientific">Nocardia donostiensis</name>
    <dbReference type="NCBI Taxonomy" id="1538463"/>
    <lineage>
        <taxon>Bacteria</taxon>
        <taxon>Bacillati</taxon>
        <taxon>Actinomycetota</taxon>
        <taxon>Actinomycetes</taxon>
        <taxon>Mycobacteriales</taxon>
        <taxon>Nocardiaceae</taxon>
        <taxon>Nocardia</taxon>
    </lineage>
</organism>
<dbReference type="AlphaFoldDB" id="A0A1W0BAX8"/>
<dbReference type="STRING" id="1538463.B0T36_05515"/>
<dbReference type="PANTHER" id="PTHR43459">
    <property type="entry name" value="ENOYL-COA HYDRATASE"/>
    <property type="match status" value="1"/>
</dbReference>
<dbReference type="PANTHER" id="PTHR43459:SF1">
    <property type="entry name" value="EG:BACN32G11.4 PROTEIN"/>
    <property type="match status" value="1"/>
</dbReference>
<evidence type="ECO:0000313" key="3">
    <source>
        <dbReference type="Proteomes" id="UP000188836"/>
    </source>
</evidence>
<dbReference type="Proteomes" id="UP000188836">
    <property type="component" value="Unassembled WGS sequence"/>
</dbReference>
<dbReference type="InterPro" id="IPR014748">
    <property type="entry name" value="Enoyl-CoA_hydra_C"/>
</dbReference>
<comment type="similarity">
    <text evidence="1">Belongs to the enoyl-CoA hydratase/isomerase family.</text>
</comment>
<dbReference type="Gene3D" id="3.90.226.10">
    <property type="entry name" value="2-enoyl-CoA Hydratase, Chain A, domain 1"/>
    <property type="match status" value="1"/>
</dbReference>
<dbReference type="SUPFAM" id="SSF52096">
    <property type="entry name" value="ClpP/crotonase"/>
    <property type="match status" value="1"/>
</dbReference>